<comment type="caution">
    <text evidence="5">The sequence shown here is derived from an EMBL/GenBank/DDBJ whole genome shotgun (WGS) entry which is preliminary data.</text>
</comment>
<dbReference type="InterPro" id="IPR006015">
    <property type="entry name" value="Universal_stress_UspA"/>
</dbReference>
<organism evidence="5 6">
    <name type="scientific">Rhodococcoides kyotonense</name>
    <dbReference type="NCBI Taxonomy" id="398843"/>
    <lineage>
        <taxon>Bacteria</taxon>
        <taxon>Bacillati</taxon>
        <taxon>Actinomycetota</taxon>
        <taxon>Actinomycetes</taxon>
        <taxon>Mycobacteriales</taxon>
        <taxon>Nocardiaceae</taxon>
        <taxon>Rhodococcoides</taxon>
    </lineage>
</organism>
<dbReference type="CDD" id="cd00293">
    <property type="entry name" value="USP-like"/>
    <property type="match status" value="1"/>
</dbReference>
<evidence type="ECO:0000256" key="3">
    <source>
        <dbReference type="ARBA" id="ARBA00022840"/>
    </source>
</evidence>
<proteinExistence type="inferred from homology"/>
<evidence type="ECO:0000256" key="1">
    <source>
        <dbReference type="ARBA" id="ARBA00008791"/>
    </source>
</evidence>
<dbReference type="PANTHER" id="PTHR46268">
    <property type="entry name" value="STRESS RESPONSE PROTEIN NHAX"/>
    <property type="match status" value="1"/>
</dbReference>
<dbReference type="Proteomes" id="UP000077519">
    <property type="component" value="Unassembled WGS sequence"/>
</dbReference>
<keyword evidence="3" id="KW-0067">ATP-binding</keyword>
<dbReference type="Pfam" id="PF00582">
    <property type="entry name" value="Usp"/>
    <property type="match status" value="1"/>
</dbReference>
<protein>
    <recommendedName>
        <fullName evidence="4">UspA domain-containing protein</fullName>
    </recommendedName>
</protein>
<gene>
    <name evidence="5" type="ORF">A3K89_04505</name>
</gene>
<accession>A0A177YGD2</accession>
<evidence type="ECO:0000256" key="2">
    <source>
        <dbReference type="ARBA" id="ARBA00022741"/>
    </source>
</evidence>
<dbReference type="SUPFAM" id="SSF52402">
    <property type="entry name" value="Adenine nucleotide alpha hydrolases-like"/>
    <property type="match status" value="1"/>
</dbReference>
<dbReference type="RefSeq" id="WP_068425129.1">
    <property type="nucleotide sequence ID" value="NZ_LVHI01000012.1"/>
</dbReference>
<sequence>MAVAVVASDSPEGREALVRAVEEATLRGKELVVLAVVDSNTVSEEDREATTLATRQILESRGLGDATLSVRVEPDAGDPAGAIVDLVADVGASLLVIGSRRRSAVGKFLMGSTVQRVLLDSPVPVLVVKSPDGVGTR</sequence>
<evidence type="ECO:0000313" key="6">
    <source>
        <dbReference type="Proteomes" id="UP000077519"/>
    </source>
</evidence>
<dbReference type="EMBL" id="LVHI01000012">
    <property type="protein sequence ID" value="OAK54616.1"/>
    <property type="molecule type" value="Genomic_DNA"/>
</dbReference>
<name>A0A177YGD2_9NOCA</name>
<dbReference type="Gene3D" id="3.40.50.620">
    <property type="entry name" value="HUPs"/>
    <property type="match status" value="1"/>
</dbReference>
<dbReference type="PRINTS" id="PR01438">
    <property type="entry name" value="UNVRSLSTRESS"/>
</dbReference>
<keyword evidence="2" id="KW-0547">Nucleotide-binding</keyword>
<reference evidence="5 6" key="1">
    <citation type="submission" date="2016-03" db="EMBL/GenBank/DDBJ databases">
        <title>Genome sequence of Rhodococcus kyotonensis KB10.</title>
        <authorList>
            <person name="Jeong H."/>
            <person name="Hong C.E."/>
            <person name="Jo S.H."/>
            <person name="Park J.M."/>
        </authorList>
    </citation>
    <scope>NUCLEOTIDE SEQUENCE [LARGE SCALE GENOMIC DNA]</scope>
    <source>
        <strain evidence="5 6">KB10</strain>
    </source>
</reference>
<dbReference type="GO" id="GO:0005524">
    <property type="term" value="F:ATP binding"/>
    <property type="evidence" value="ECO:0007669"/>
    <property type="project" value="UniProtKB-KW"/>
</dbReference>
<feature type="domain" description="UspA" evidence="4">
    <location>
        <begin position="3"/>
        <end position="129"/>
    </location>
</feature>
<evidence type="ECO:0000259" key="4">
    <source>
        <dbReference type="Pfam" id="PF00582"/>
    </source>
</evidence>
<keyword evidence="6" id="KW-1185">Reference proteome</keyword>
<dbReference type="InterPro" id="IPR006016">
    <property type="entry name" value="UspA"/>
</dbReference>
<dbReference type="PANTHER" id="PTHR46268:SF27">
    <property type="entry name" value="UNIVERSAL STRESS PROTEIN RV2623"/>
    <property type="match status" value="1"/>
</dbReference>
<dbReference type="InterPro" id="IPR014729">
    <property type="entry name" value="Rossmann-like_a/b/a_fold"/>
</dbReference>
<comment type="similarity">
    <text evidence="1">Belongs to the universal stress protein A family.</text>
</comment>
<dbReference type="AlphaFoldDB" id="A0A177YGD2"/>
<evidence type="ECO:0000313" key="5">
    <source>
        <dbReference type="EMBL" id="OAK54616.1"/>
    </source>
</evidence>